<dbReference type="Proteomes" id="UP000053776">
    <property type="component" value="Unassembled WGS sequence"/>
</dbReference>
<gene>
    <name evidence="2" type="ORF">PVMG_06176</name>
</gene>
<dbReference type="InterPro" id="IPR008780">
    <property type="entry name" value="Plasmodium_Vir"/>
</dbReference>
<name>A0A0J9VR59_PLAVI</name>
<reference evidence="2 3" key="1">
    <citation type="submission" date="2011-08" db="EMBL/GenBank/DDBJ databases">
        <title>The Genome Sequence of Plasmodium vivax Mauritania I.</title>
        <authorList>
            <consortium name="The Broad Institute Genome Sequencing Platform"/>
            <consortium name="The Broad Institute Genome Sequencing Center for Infectious Disease"/>
            <person name="Neafsey D."/>
            <person name="Carlton J."/>
            <person name="Barnwell J."/>
            <person name="Collins W."/>
            <person name="Escalante A."/>
            <person name="Mullikin J."/>
            <person name="Saul A."/>
            <person name="Guigo R."/>
            <person name="Camara F."/>
            <person name="Young S.K."/>
            <person name="Zeng Q."/>
            <person name="Gargeya S."/>
            <person name="Fitzgerald M."/>
            <person name="Haas B."/>
            <person name="Abouelleil A."/>
            <person name="Alvarado L."/>
            <person name="Arachchi H.M."/>
            <person name="Berlin A."/>
            <person name="Brown A."/>
            <person name="Chapman S.B."/>
            <person name="Chen Z."/>
            <person name="Dunbar C."/>
            <person name="Freedman E."/>
            <person name="Gearin G."/>
            <person name="Gellesch M."/>
            <person name="Goldberg J."/>
            <person name="Griggs A."/>
            <person name="Gujja S."/>
            <person name="Heiman D."/>
            <person name="Howarth C."/>
            <person name="Larson L."/>
            <person name="Lui A."/>
            <person name="MacDonald P.J.P."/>
            <person name="Montmayeur A."/>
            <person name="Murphy C."/>
            <person name="Neiman D."/>
            <person name="Pearson M."/>
            <person name="Priest M."/>
            <person name="Roberts A."/>
            <person name="Saif S."/>
            <person name="Shea T."/>
            <person name="Shenoy N."/>
            <person name="Sisk P."/>
            <person name="Stolte C."/>
            <person name="Sykes S."/>
            <person name="Wortman J."/>
            <person name="Nusbaum C."/>
            <person name="Birren B."/>
        </authorList>
    </citation>
    <scope>NUCLEOTIDE SEQUENCE [LARGE SCALE GENOMIC DNA]</scope>
    <source>
        <strain evidence="2 3">Mauritania I</strain>
    </source>
</reference>
<feature type="transmembrane region" description="Helical" evidence="1">
    <location>
        <begin position="314"/>
        <end position="339"/>
    </location>
</feature>
<dbReference type="EMBL" id="KQ235119">
    <property type="protein sequence ID" value="KMZ89843.1"/>
    <property type="molecule type" value="Genomic_DNA"/>
</dbReference>
<keyword evidence="1" id="KW-0812">Transmembrane</keyword>
<sequence>MTKPKTASPDEKLEEAAKAVELHKIHEEDFFKTLGKSTEFDNLCNEIDTKVGLKHEEAKKVCIDLVHRLEKLSNDNPPKHNEYCSYLRYWLYEKICEIHADKSGNIDNVFFFKNLIEAWKKMNSEKLKNKCAPEELKGVKLSELKNRIFSYIYFKNLEKIKTISPSKNQDNCTKYLTYLESFKPVHERYRVQCIINSTSVNVNDCDIRRNINNTTILRINRLLLAESNIEGNVTKTEQLEAPELEESKVKKSKNCLSRSKCFYALSEGIKYTDKRLYEELENGFISSDKRCKNNSIDDIKNKKSFRTKVALSKYSVYGLISSMTLLLPPVSLILAGLMLHS</sequence>
<accession>A0A0J9VR59</accession>
<evidence type="ECO:0000313" key="2">
    <source>
        <dbReference type="EMBL" id="KMZ89843.1"/>
    </source>
</evidence>
<dbReference type="AlphaFoldDB" id="A0A0J9VR59"/>
<keyword evidence="1" id="KW-1133">Transmembrane helix</keyword>
<evidence type="ECO:0008006" key="4">
    <source>
        <dbReference type="Google" id="ProtNLM"/>
    </source>
</evidence>
<proteinExistence type="predicted"/>
<dbReference type="Pfam" id="PF05795">
    <property type="entry name" value="Plasmodium_Vir"/>
    <property type="match status" value="1"/>
</dbReference>
<evidence type="ECO:0000313" key="3">
    <source>
        <dbReference type="Proteomes" id="UP000053776"/>
    </source>
</evidence>
<keyword evidence="1" id="KW-0472">Membrane</keyword>
<organism evidence="2 3">
    <name type="scientific">Plasmodium vivax Mauritania I</name>
    <dbReference type="NCBI Taxonomy" id="1035515"/>
    <lineage>
        <taxon>Eukaryota</taxon>
        <taxon>Sar</taxon>
        <taxon>Alveolata</taxon>
        <taxon>Apicomplexa</taxon>
        <taxon>Aconoidasida</taxon>
        <taxon>Haemosporida</taxon>
        <taxon>Plasmodiidae</taxon>
        <taxon>Plasmodium</taxon>
        <taxon>Plasmodium (Plasmodium)</taxon>
    </lineage>
</organism>
<protein>
    <recommendedName>
        <fullName evidence="4">PIR Superfamily Protein</fullName>
    </recommendedName>
</protein>
<evidence type="ECO:0000256" key="1">
    <source>
        <dbReference type="SAM" id="Phobius"/>
    </source>
</evidence>
<dbReference type="OrthoDB" id="10459594at2759"/>